<dbReference type="RefSeq" id="WP_260392385.1">
    <property type="nucleotide sequence ID" value="NZ_UFXS01000001.1"/>
</dbReference>
<name>A0A376FXK4_9FLAO</name>
<keyword evidence="1" id="KW-0812">Transmembrane</keyword>
<reference evidence="2 3" key="1">
    <citation type="submission" date="2018-06" db="EMBL/GenBank/DDBJ databases">
        <authorList>
            <consortium name="Pathogen Informatics"/>
            <person name="Doyle S."/>
        </authorList>
    </citation>
    <scope>NUCLEOTIDE SEQUENCE [LARGE SCALE GENOMIC DNA]</scope>
    <source>
        <strain evidence="2 3">NCTC13456</strain>
    </source>
</reference>
<keyword evidence="1" id="KW-1133">Transmembrane helix</keyword>
<dbReference type="Proteomes" id="UP000254737">
    <property type="component" value="Unassembled WGS sequence"/>
</dbReference>
<evidence type="ECO:0000256" key="1">
    <source>
        <dbReference type="SAM" id="Phobius"/>
    </source>
</evidence>
<evidence type="ECO:0000313" key="2">
    <source>
        <dbReference type="EMBL" id="STD53065.1"/>
    </source>
</evidence>
<evidence type="ECO:0000313" key="3">
    <source>
        <dbReference type="Proteomes" id="UP000254737"/>
    </source>
</evidence>
<sequence length="40" mass="4377">MSYEKKGTVQDSLKIELVKIGLTIGGIIGFISAILNRKNK</sequence>
<feature type="transmembrane region" description="Helical" evidence="1">
    <location>
        <begin position="17"/>
        <end position="35"/>
    </location>
</feature>
<dbReference type="EMBL" id="UFXS01000001">
    <property type="protein sequence ID" value="STD53065.1"/>
    <property type="molecule type" value="Genomic_DNA"/>
</dbReference>
<proteinExistence type="predicted"/>
<accession>A0A376FXK4</accession>
<keyword evidence="1" id="KW-0472">Membrane</keyword>
<gene>
    <name evidence="2" type="ORF">NCTC13456_00283</name>
</gene>
<organism evidence="2 3">
    <name type="scientific">Empedobacter falsenii</name>
    <dbReference type="NCBI Taxonomy" id="343874"/>
    <lineage>
        <taxon>Bacteria</taxon>
        <taxon>Pseudomonadati</taxon>
        <taxon>Bacteroidota</taxon>
        <taxon>Flavobacteriia</taxon>
        <taxon>Flavobacteriales</taxon>
        <taxon>Weeksellaceae</taxon>
        <taxon>Empedobacter</taxon>
    </lineage>
</organism>
<protein>
    <submittedName>
        <fullName evidence="2">Uncharacterized protein</fullName>
    </submittedName>
</protein>
<dbReference type="AlphaFoldDB" id="A0A376FXK4"/>